<protein>
    <submittedName>
        <fullName evidence="1">Uncharacterized protein</fullName>
    </submittedName>
</protein>
<dbReference type="AlphaFoldDB" id="A0A975BHD4"/>
<proteinExistence type="predicted"/>
<dbReference type="EMBL" id="CP061800">
    <property type="protein sequence ID" value="QTA85310.1"/>
    <property type="molecule type" value="Genomic_DNA"/>
</dbReference>
<sequence length="48" mass="5601">MANRNAKMFDLKVTSAYRQVFGRVELNCISLIAETMVLNDLLYRENTF</sequence>
<evidence type="ECO:0000313" key="2">
    <source>
        <dbReference type="Proteomes" id="UP000663722"/>
    </source>
</evidence>
<evidence type="ECO:0000313" key="1">
    <source>
        <dbReference type="EMBL" id="QTA85310.1"/>
    </source>
</evidence>
<organism evidence="1 2">
    <name type="scientific">Desulfonema magnum</name>
    <dbReference type="NCBI Taxonomy" id="45655"/>
    <lineage>
        <taxon>Bacteria</taxon>
        <taxon>Pseudomonadati</taxon>
        <taxon>Thermodesulfobacteriota</taxon>
        <taxon>Desulfobacteria</taxon>
        <taxon>Desulfobacterales</taxon>
        <taxon>Desulfococcaceae</taxon>
        <taxon>Desulfonema</taxon>
    </lineage>
</organism>
<dbReference type="KEGG" id="dmm:dnm_013150"/>
<keyword evidence="2" id="KW-1185">Reference proteome</keyword>
<dbReference type="Proteomes" id="UP000663722">
    <property type="component" value="Chromosome"/>
</dbReference>
<name>A0A975BHD4_9BACT</name>
<reference evidence="1" key="1">
    <citation type="journal article" date="2021" name="Microb. Physiol.">
        <title>Proteogenomic Insights into the Physiology of Marine, Sulfate-Reducing, Filamentous Desulfonema limicola and Desulfonema magnum.</title>
        <authorList>
            <person name="Schnaars V."/>
            <person name="Wohlbrand L."/>
            <person name="Scheve S."/>
            <person name="Hinrichs C."/>
            <person name="Reinhardt R."/>
            <person name="Rabus R."/>
        </authorList>
    </citation>
    <scope>NUCLEOTIDE SEQUENCE</scope>
    <source>
        <strain evidence="1">4be13</strain>
    </source>
</reference>
<gene>
    <name evidence="1" type="ORF">dnm_013150</name>
</gene>
<accession>A0A975BHD4</accession>